<dbReference type="SUPFAM" id="SSF53850">
    <property type="entry name" value="Periplasmic binding protein-like II"/>
    <property type="match status" value="1"/>
</dbReference>
<protein>
    <recommendedName>
        <fullName evidence="6">HTH-type transcriptional regulator TtuA</fullName>
    </recommendedName>
    <alternativeName>
        <fullName evidence="7">Tartrate utilization transcriptional regulator</fullName>
    </alternativeName>
</protein>
<evidence type="ECO:0000256" key="4">
    <source>
        <dbReference type="ARBA" id="ARBA00023163"/>
    </source>
</evidence>
<dbReference type="EMBL" id="NWSL01000018">
    <property type="protein sequence ID" value="PDS49468.1"/>
    <property type="molecule type" value="Genomic_DNA"/>
</dbReference>
<dbReference type="InterPro" id="IPR036388">
    <property type="entry name" value="WH-like_DNA-bd_sf"/>
</dbReference>
<dbReference type="Pfam" id="PF00126">
    <property type="entry name" value="HTH_1"/>
    <property type="match status" value="1"/>
</dbReference>
<dbReference type="Proteomes" id="UP000219972">
    <property type="component" value="Unassembled WGS sequence"/>
</dbReference>
<dbReference type="Gene3D" id="1.10.10.10">
    <property type="entry name" value="Winged helix-like DNA-binding domain superfamily/Winged helix DNA-binding domain"/>
    <property type="match status" value="1"/>
</dbReference>
<name>A0A3S0RG53_9HYPH</name>
<dbReference type="Proteomes" id="UP000273611">
    <property type="component" value="Unassembled WGS sequence"/>
</dbReference>
<gene>
    <name evidence="9" type="ORF">CO662_24305</name>
    <name evidence="10" type="ORF">EEQ99_32000</name>
</gene>
<evidence type="ECO:0000256" key="7">
    <source>
        <dbReference type="ARBA" id="ARBA00083243"/>
    </source>
</evidence>
<dbReference type="FunFam" id="1.10.10.10:FF:000001">
    <property type="entry name" value="LysR family transcriptional regulator"/>
    <property type="match status" value="1"/>
</dbReference>
<evidence type="ECO:0000256" key="2">
    <source>
        <dbReference type="ARBA" id="ARBA00023015"/>
    </source>
</evidence>
<dbReference type="GO" id="GO:0005829">
    <property type="term" value="C:cytosol"/>
    <property type="evidence" value="ECO:0007669"/>
    <property type="project" value="TreeGrafter"/>
</dbReference>
<evidence type="ECO:0000256" key="5">
    <source>
        <dbReference type="ARBA" id="ARBA00054626"/>
    </source>
</evidence>
<comment type="caution">
    <text evidence="10">The sequence shown here is derived from an EMBL/GenBank/DDBJ whole genome shotgun (WGS) entry which is preliminary data.</text>
</comment>
<dbReference type="InterPro" id="IPR000847">
    <property type="entry name" value="LysR_HTH_N"/>
</dbReference>
<dbReference type="Gene3D" id="3.40.190.290">
    <property type="match status" value="1"/>
</dbReference>
<feature type="domain" description="HTH lysR-type" evidence="8">
    <location>
        <begin position="1"/>
        <end position="58"/>
    </location>
</feature>
<comment type="function">
    <text evidence="5">Transcriptional regulator of the ttuABCDE tartrate utilization operon.</text>
</comment>
<reference evidence="9 11" key="2">
    <citation type="submission" date="2017-09" db="EMBL/GenBank/DDBJ databases">
        <title>Comparative genomics of rhizobia isolated from Phaseolus vulgaris in China.</title>
        <authorList>
            <person name="Tong W."/>
        </authorList>
    </citation>
    <scope>NUCLEOTIDE SEQUENCE [LARGE SCALE GENOMIC DNA]</scope>
    <source>
        <strain evidence="9 11">Y27</strain>
    </source>
</reference>
<proteinExistence type="inferred from homology"/>
<dbReference type="PRINTS" id="PR00039">
    <property type="entry name" value="HTHLYSR"/>
</dbReference>
<dbReference type="InterPro" id="IPR050950">
    <property type="entry name" value="HTH-type_LysR_regulators"/>
</dbReference>
<dbReference type="SUPFAM" id="SSF46785">
    <property type="entry name" value="Winged helix' DNA-binding domain"/>
    <property type="match status" value="1"/>
</dbReference>
<dbReference type="GO" id="GO:0003700">
    <property type="term" value="F:DNA-binding transcription factor activity"/>
    <property type="evidence" value="ECO:0007669"/>
    <property type="project" value="InterPro"/>
</dbReference>
<comment type="similarity">
    <text evidence="1">Belongs to the LysR transcriptional regulatory family.</text>
</comment>
<reference evidence="10" key="3">
    <citation type="submission" date="2018-11" db="EMBL/GenBank/DDBJ databases">
        <authorList>
            <person name="Huo Y."/>
        </authorList>
    </citation>
    <scope>NUCLEOTIDE SEQUENCE</scope>
    <source>
        <strain evidence="10">CCBAU 23252</strain>
    </source>
</reference>
<dbReference type="EMBL" id="RIBW01000025">
    <property type="protein sequence ID" value="RUL96089.1"/>
    <property type="molecule type" value="Genomic_DNA"/>
</dbReference>
<dbReference type="InterPro" id="IPR005119">
    <property type="entry name" value="LysR_subst-bd"/>
</dbReference>
<evidence type="ECO:0000256" key="3">
    <source>
        <dbReference type="ARBA" id="ARBA00023125"/>
    </source>
</evidence>
<evidence type="ECO:0000313" key="11">
    <source>
        <dbReference type="Proteomes" id="UP000219972"/>
    </source>
</evidence>
<organism evidence="10 12">
    <name type="scientific">Rhizobium anhuiense</name>
    <dbReference type="NCBI Taxonomy" id="1184720"/>
    <lineage>
        <taxon>Bacteria</taxon>
        <taxon>Pseudomonadati</taxon>
        <taxon>Pseudomonadota</taxon>
        <taxon>Alphaproteobacteria</taxon>
        <taxon>Hyphomicrobiales</taxon>
        <taxon>Rhizobiaceae</taxon>
        <taxon>Rhizobium/Agrobacterium group</taxon>
        <taxon>Rhizobium</taxon>
    </lineage>
</organism>
<evidence type="ECO:0000313" key="9">
    <source>
        <dbReference type="EMBL" id="PDS49468.1"/>
    </source>
</evidence>
<dbReference type="InterPro" id="IPR036390">
    <property type="entry name" value="WH_DNA-bd_sf"/>
</dbReference>
<dbReference type="AlphaFoldDB" id="A0A3S0RG53"/>
<keyword evidence="2" id="KW-0805">Transcription regulation</keyword>
<keyword evidence="4" id="KW-0804">Transcription</keyword>
<reference evidence="10 12" key="1">
    <citation type="journal article" date="2015" name="Int. J. Syst. Evol. Microbiol.">
        <title>Rhizobium anhuiense sp. nov., isolated from effective nodules of Vicia faba and Pisum sativum.</title>
        <authorList>
            <person name="Zhang Y.J."/>
            <person name="Zheng W.T."/>
            <person name="Everall I."/>
            <person name="Young J.P."/>
            <person name="Zhang X.X."/>
            <person name="Tian C.F."/>
            <person name="Sui X.H."/>
            <person name="Wang E.T."/>
            <person name="Chen W.X."/>
        </authorList>
    </citation>
    <scope>NUCLEOTIDE SEQUENCE [LARGE SCALE GENOMIC DNA]</scope>
    <source>
        <strain evidence="10 12">CCBAU 23252</strain>
    </source>
</reference>
<dbReference type="PROSITE" id="PS50931">
    <property type="entry name" value="HTH_LYSR"/>
    <property type="match status" value="1"/>
</dbReference>
<dbReference type="Pfam" id="PF03466">
    <property type="entry name" value="LysR_substrate"/>
    <property type="match status" value="1"/>
</dbReference>
<sequence length="308" mass="34318">MNLRKWEYFLKAAEFGNLSRVAEKLDISQPALSRQITALEQEIGAPLFHRTGRGLTLTPAGEVFRTRAEAVLEEIARIPEEVMHAANTPSGRLAFGAPPFMGRVLTGELVASFVETYPHVRLRVRGAHSVQLREAIFFRDIDIGILAAPLTEPDLHTVPLLQEQLYLVGPVDSGLSPDRPVSLDAVADRPLILTPRPDGLRTLVEAEFARIGRRAKVAVETEYAPMDDLIRRKVGFAIMPYCGMVNSPLTQFAWSPIDNLNVTWLIASLQNTERTLAAIRFTEMLHKSTEENVRTGKWQARYLGKQGA</sequence>
<keyword evidence="3" id="KW-0238">DNA-binding</keyword>
<dbReference type="RefSeq" id="WP_063475623.1">
    <property type="nucleotide sequence ID" value="NZ_BMFI01000022.1"/>
</dbReference>
<accession>A0A3S0RG53</accession>
<evidence type="ECO:0000256" key="6">
    <source>
        <dbReference type="ARBA" id="ARBA00067332"/>
    </source>
</evidence>
<evidence type="ECO:0000313" key="12">
    <source>
        <dbReference type="Proteomes" id="UP000273611"/>
    </source>
</evidence>
<evidence type="ECO:0000313" key="10">
    <source>
        <dbReference type="EMBL" id="RUL96089.1"/>
    </source>
</evidence>
<evidence type="ECO:0000259" key="8">
    <source>
        <dbReference type="PROSITE" id="PS50931"/>
    </source>
</evidence>
<dbReference type="PANTHER" id="PTHR30419">
    <property type="entry name" value="HTH-TYPE TRANSCRIPTIONAL REGULATOR YBHD"/>
    <property type="match status" value="1"/>
</dbReference>
<evidence type="ECO:0000256" key="1">
    <source>
        <dbReference type="ARBA" id="ARBA00009437"/>
    </source>
</evidence>
<keyword evidence="11" id="KW-1185">Reference proteome</keyword>
<dbReference type="GO" id="GO:0003677">
    <property type="term" value="F:DNA binding"/>
    <property type="evidence" value="ECO:0007669"/>
    <property type="project" value="UniProtKB-KW"/>
</dbReference>
<dbReference type="GeneID" id="75220071"/>